<reference evidence="1 2" key="1">
    <citation type="submission" date="2009-07" db="EMBL/GenBank/DDBJ databases">
        <authorList>
            <person name="Madupu R."/>
            <person name="Sebastian Y."/>
            <person name="Durkin A.S."/>
            <person name="Torralba M."/>
            <person name="Methe B."/>
            <person name="Sutton G.G."/>
            <person name="Strausberg R.L."/>
            <person name="Nelson K.E."/>
        </authorList>
    </citation>
    <scope>NUCLEOTIDE SEQUENCE [LARGE SCALE GENOMIC DNA]</scope>
    <source>
        <strain evidence="1 2">RM3268</strain>
    </source>
</reference>
<comment type="caution">
    <text evidence="1">The sequence shown here is derived from an EMBL/GenBank/DDBJ whole genome shotgun (WGS) entry which is preliminary data.</text>
</comment>
<keyword evidence="2" id="KW-1185">Reference proteome</keyword>
<dbReference type="Proteomes" id="UP000005709">
    <property type="component" value="Unassembled WGS sequence"/>
</dbReference>
<protein>
    <submittedName>
        <fullName evidence="1">Uncharacterized protein</fullName>
    </submittedName>
</protein>
<gene>
    <name evidence="1" type="ORF">CAMGR0001_1900</name>
</gene>
<proteinExistence type="predicted"/>
<organism evidence="1 2">
    <name type="scientific">Campylobacter gracilis RM3268</name>
    <dbReference type="NCBI Taxonomy" id="553220"/>
    <lineage>
        <taxon>Bacteria</taxon>
        <taxon>Pseudomonadati</taxon>
        <taxon>Campylobacterota</taxon>
        <taxon>Epsilonproteobacteria</taxon>
        <taxon>Campylobacterales</taxon>
        <taxon>Campylobacteraceae</taxon>
        <taxon>Campylobacter</taxon>
    </lineage>
</organism>
<evidence type="ECO:0000313" key="1">
    <source>
        <dbReference type="EMBL" id="EEV18794.1"/>
    </source>
</evidence>
<dbReference type="EMBL" id="ACYG01000008">
    <property type="protein sequence ID" value="EEV18794.1"/>
    <property type="molecule type" value="Genomic_DNA"/>
</dbReference>
<dbReference type="AlphaFoldDB" id="C8PEJ9"/>
<accession>C8PEJ9</accession>
<evidence type="ECO:0000313" key="2">
    <source>
        <dbReference type="Proteomes" id="UP000005709"/>
    </source>
</evidence>
<dbReference type="STRING" id="824.CGRAC_0482"/>
<name>C8PEJ9_9BACT</name>
<sequence>MRALRPIKFLQFVKFSKLWNFIALEIYATFKPHRQKVAMRLKFKMRFKFEKKEWRKLG</sequence>